<organism evidence="2 3">
    <name type="scientific">Blastococcus haudaquaticus</name>
    <dbReference type="NCBI Taxonomy" id="1938745"/>
    <lineage>
        <taxon>Bacteria</taxon>
        <taxon>Bacillati</taxon>
        <taxon>Actinomycetota</taxon>
        <taxon>Actinomycetes</taxon>
        <taxon>Geodermatophilales</taxon>
        <taxon>Geodermatophilaceae</taxon>
        <taxon>Blastococcus</taxon>
    </lineage>
</organism>
<dbReference type="EMBL" id="OCNK01000001">
    <property type="protein sequence ID" value="SOD94619.1"/>
    <property type="molecule type" value="Genomic_DNA"/>
</dbReference>
<proteinExistence type="predicted"/>
<evidence type="ECO:0000256" key="1">
    <source>
        <dbReference type="SAM" id="Phobius"/>
    </source>
</evidence>
<dbReference type="Proteomes" id="UP000219482">
    <property type="component" value="Unassembled WGS sequence"/>
</dbReference>
<dbReference type="AlphaFoldDB" id="A0A286GHM6"/>
<sequence length="125" mass="12681">MDRRRPSLVLLLLFVLCTGAAIVWGGSRPALEQGLAPDLVQFLGYACALGAGLLLISSTVEGAAADPRRLGAVVLAALAVLVLLDLLADDGPDIGAGLGRLVGLVVIMVATIRLAMGVAAAGRVR</sequence>
<evidence type="ECO:0000313" key="3">
    <source>
        <dbReference type="Proteomes" id="UP000219482"/>
    </source>
</evidence>
<evidence type="ECO:0000313" key="2">
    <source>
        <dbReference type="EMBL" id="SOD94619.1"/>
    </source>
</evidence>
<dbReference type="RefSeq" id="WP_097182674.1">
    <property type="nucleotide sequence ID" value="NZ_OCNK01000001.1"/>
</dbReference>
<keyword evidence="1" id="KW-0472">Membrane</keyword>
<keyword evidence="3" id="KW-1185">Reference proteome</keyword>
<feature type="transmembrane region" description="Helical" evidence="1">
    <location>
        <begin position="100"/>
        <end position="121"/>
    </location>
</feature>
<keyword evidence="1" id="KW-0812">Transmembrane</keyword>
<reference evidence="3" key="1">
    <citation type="submission" date="2017-09" db="EMBL/GenBank/DDBJ databases">
        <authorList>
            <person name="Varghese N."/>
            <person name="Submissions S."/>
        </authorList>
    </citation>
    <scope>NUCLEOTIDE SEQUENCE [LARGE SCALE GENOMIC DNA]</scope>
    <source>
        <strain evidence="3">DSM 44270</strain>
    </source>
</reference>
<gene>
    <name evidence="2" type="ORF">SAMN06272739_0929</name>
</gene>
<keyword evidence="1" id="KW-1133">Transmembrane helix</keyword>
<accession>A0A286GHM6</accession>
<feature type="transmembrane region" description="Helical" evidence="1">
    <location>
        <begin position="41"/>
        <end position="58"/>
    </location>
</feature>
<feature type="transmembrane region" description="Helical" evidence="1">
    <location>
        <begin position="70"/>
        <end position="88"/>
    </location>
</feature>
<protein>
    <submittedName>
        <fullName evidence="2">Uncharacterized protein</fullName>
    </submittedName>
</protein>
<name>A0A286GHM6_9ACTN</name>